<dbReference type="GO" id="GO:0007165">
    <property type="term" value="P:signal transduction"/>
    <property type="evidence" value="ECO:0007669"/>
    <property type="project" value="UniProtKB-KW"/>
</dbReference>
<feature type="domain" description="Methyl-accepting transducer" evidence="12">
    <location>
        <begin position="314"/>
        <end position="550"/>
    </location>
</feature>
<evidence type="ECO:0000256" key="8">
    <source>
        <dbReference type="ARBA" id="ARBA00023224"/>
    </source>
</evidence>
<feature type="transmembrane region" description="Helical" evidence="11">
    <location>
        <begin position="7"/>
        <end position="29"/>
    </location>
</feature>
<dbReference type="GO" id="GO:0006935">
    <property type="term" value="P:chemotaxis"/>
    <property type="evidence" value="ECO:0007669"/>
    <property type="project" value="UniProtKB-KW"/>
</dbReference>
<keyword evidence="4" id="KW-0145">Chemotaxis</keyword>
<dbReference type="InterPro" id="IPR004090">
    <property type="entry name" value="Chemotax_Me-accpt_rcpt"/>
</dbReference>
<keyword evidence="6 11" id="KW-1133">Transmembrane helix</keyword>
<protein>
    <submittedName>
        <fullName evidence="13">Chemotaxis protein</fullName>
    </submittedName>
</protein>
<evidence type="ECO:0000256" key="5">
    <source>
        <dbReference type="ARBA" id="ARBA00022692"/>
    </source>
</evidence>
<proteinExistence type="inferred from homology"/>
<dbReference type="SMART" id="SM00283">
    <property type="entry name" value="MA"/>
    <property type="match status" value="1"/>
</dbReference>
<evidence type="ECO:0000256" key="11">
    <source>
        <dbReference type="SAM" id="Phobius"/>
    </source>
</evidence>
<reference evidence="14" key="1">
    <citation type="submission" date="2015-12" db="EMBL/GenBank/DDBJ databases">
        <authorList>
            <person name="Tarr C.L."/>
            <person name="Gladney L.M."/>
        </authorList>
    </citation>
    <scope>NUCLEOTIDE SEQUENCE [LARGE SCALE GENOMIC DNA]</scope>
    <source>
        <strain evidence="14">2756-81</strain>
    </source>
</reference>
<evidence type="ECO:0000256" key="10">
    <source>
        <dbReference type="PROSITE-ProRule" id="PRU00284"/>
    </source>
</evidence>
<evidence type="ECO:0000256" key="2">
    <source>
        <dbReference type="ARBA" id="ARBA00022475"/>
    </source>
</evidence>
<keyword evidence="5 11" id="KW-0812">Transmembrane</keyword>
<dbReference type="EMBL" id="LOMK01000002">
    <property type="protein sequence ID" value="KYN24076.1"/>
    <property type="molecule type" value="Genomic_DNA"/>
</dbReference>
<evidence type="ECO:0000313" key="14">
    <source>
        <dbReference type="Proteomes" id="UP000075349"/>
    </source>
</evidence>
<evidence type="ECO:0000256" key="6">
    <source>
        <dbReference type="ARBA" id="ARBA00022989"/>
    </source>
</evidence>
<evidence type="ECO:0000259" key="12">
    <source>
        <dbReference type="PROSITE" id="PS50111"/>
    </source>
</evidence>
<dbReference type="Proteomes" id="UP000075349">
    <property type="component" value="Unassembled WGS sequence"/>
</dbReference>
<dbReference type="AlphaFoldDB" id="A0A151JEK7"/>
<comment type="subcellular location">
    <subcellularLocation>
        <location evidence="1">Cell membrane</location>
        <topology evidence="1">Multi-pass membrane protein</topology>
    </subcellularLocation>
</comment>
<dbReference type="Gene3D" id="1.10.287.950">
    <property type="entry name" value="Methyl-accepting chemotaxis protein"/>
    <property type="match status" value="1"/>
</dbReference>
<accession>A0A151JEK7</accession>
<dbReference type="PRINTS" id="PR00260">
    <property type="entry name" value="CHEMTRNSDUCR"/>
</dbReference>
<keyword evidence="7 11" id="KW-0472">Membrane</keyword>
<comment type="caution">
    <text evidence="13">The sequence shown here is derived from an EMBL/GenBank/DDBJ whole genome shotgun (WGS) entry which is preliminary data.</text>
</comment>
<dbReference type="PANTHER" id="PTHR32089">
    <property type="entry name" value="METHYL-ACCEPTING CHEMOTAXIS PROTEIN MCPB"/>
    <property type="match status" value="1"/>
</dbReference>
<organism evidence="13 14">
    <name type="scientific">Vibrio cidicii</name>
    <dbReference type="NCBI Taxonomy" id="1763883"/>
    <lineage>
        <taxon>Bacteria</taxon>
        <taxon>Pseudomonadati</taxon>
        <taxon>Pseudomonadota</taxon>
        <taxon>Gammaproteobacteria</taxon>
        <taxon>Vibrionales</taxon>
        <taxon>Vibrionaceae</taxon>
        <taxon>Vibrio</taxon>
    </lineage>
</organism>
<dbReference type="InterPro" id="IPR004089">
    <property type="entry name" value="MCPsignal_dom"/>
</dbReference>
<comment type="similarity">
    <text evidence="9">Belongs to the methyl-accepting chemotaxis (MCP) protein family.</text>
</comment>
<evidence type="ECO:0000256" key="1">
    <source>
        <dbReference type="ARBA" id="ARBA00004651"/>
    </source>
</evidence>
<dbReference type="PROSITE" id="PS50111">
    <property type="entry name" value="CHEMOTAXIS_TRANSDUC_2"/>
    <property type="match status" value="1"/>
</dbReference>
<evidence type="ECO:0000256" key="4">
    <source>
        <dbReference type="ARBA" id="ARBA00022500"/>
    </source>
</evidence>
<dbReference type="SUPFAM" id="SSF58104">
    <property type="entry name" value="Methyl-accepting chemotaxis protein (MCP) signaling domain"/>
    <property type="match status" value="1"/>
</dbReference>
<dbReference type="GO" id="GO:0004888">
    <property type="term" value="F:transmembrane signaling receptor activity"/>
    <property type="evidence" value="ECO:0007669"/>
    <property type="project" value="InterPro"/>
</dbReference>
<dbReference type="Pfam" id="PF00015">
    <property type="entry name" value="MCPsignal"/>
    <property type="match status" value="1"/>
</dbReference>
<dbReference type="PANTHER" id="PTHR32089:SF39">
    <property type="entry name" value="METHYL-ACCEPTING CHEMOTAXIS PROTEIN HLYB"/>
    <property type="match status" value="1"/>
</dbReference>
<dbReference type="FunFam" id="1.10.287.950:FF:000001">
    <property type="entry name" value="Methyl-accepting chemotaxis sensory transducer"/>
    <property type="match status" value="1"/>
</dbReference>
<keyword evidence="2" id="KW-1003">Cell membrane</keyword>
<keyword evidence="8 10" id="KW-0807">Transducer</keyword>
<name>A0A151JEK7_9VIBR</name>
<evidence type="ECO:0000256" key="3">
    <source>
        <dbReference type="ARBA" id="ARBA00022481"/>
    </source>
</evidence>
<sequence length="589" mass="64787">MTIKQKLYSLGVVAIVGIVALLFSTSHFVSKSEQLQQAIKLVADLEIRLLNLRRNEKDFLLRSDVKYLSTFDKNVDIFLSTEKQLAAILTSNQLPSSTQLRQDLLTYQKGFQTLVAAYQTLGLNEQQGLLGNYLQELKRAKDASSAEQVLRLMEFNQNVLQGEVKKELLSGIESSTLLSRATQVANQHVAIGVQYNKGLLGEVRNLSHTVEEQFKTFANALNEAYNEQTQQMDLIKQSVTALVLLLLVGIIWQISRSINHQVQVLSDTIHRICETNNVGLRCQMKGNDELVEIGNYFNTLLEKIEQLIFHSQEKSTQLTSSTNSMHDELEGVIEQFHVQADHTSTMTISVQEMVSTISEISESTSVAVEGVQQAAKNAEAGRNVVVSTVKNVDQLTSILANSQTSIHSLNDHVDKIGGAVVIIQGIAEQTNLLALNAAIEAARAGEQGRGFAVVADEVRALASRTHQSTEEITKVVAAIQSQMAKVVSDIEQCNQQGQETLHASEQLDASLARIITDMSNIQANSERIASAIEEQGIVMGQVSDSIAELNTISENNMHSAQECLAEVNTVSSQAKDMDKAVAQFKTRNR</sequence>
<gene>
    <name evidence="13" type="ORF">AUQ44_20110</name>
</gene>
<evidence type="ECO:0000256" key="7">
    <source>
        <dbReference type="ARBA" id="ARBA00023136"/>
    </source>
</evidence>
<dbReference type="GO" id="GO:0005886">
    <property type="term" value="C:plasma membrane"/>
    <property type="evidence" value="ECO:0007669"/>
    <property type="project" value="UniProtKB-SubCell"/>
</dbReference>
<keyword evidence="3" id="KW-0488">Methylation</keyword>
<dbReference type="CDD" id="cd11386">
    <property type="entry name" value="MCP_signal"/>
    <property type="match status" value="1"/>
</dbReference>
<evidence type="ECO:0000256" key="9">
    <source>
        <dbReference type="ARBA" id="ARBA00029447"/>
    </source>
</evidence>
<evidence type="ECO:0000313" key="13">
    <source>
        <dbReference type="EMBL" id="KYN24076.1"/>
    </source>
</evidence>